<dbReference type="AlphaFoldDB" id="A0AB39QJ50"/>
<protein>
    <submittedName>
        <fullName evidence="2">Uncharacterized protein</fullName>
    </submittedName>
</protein>
<dbReference type="RefSeq" id="WP_369221817.1">
    <property type="nucleotide sequence ID" value="NZ_CP163441.1"/>
</dbReference>
<evidence type="ECO:0000313" key="2">
    <source>
        <dbReference type="EMBL" id="XDQ42382.1"/>
    </source>
</evidence>
<proteinExistence type="predicted"/>
<organism evidence="2">
    <name type="scientific">Streptomyces sp. R39</name>
    <dbReference type="NCBI Taxonomy" id="3238631"/>
    <lineage>
        <taxon>Bacteria</taxon>
        <taxon>Bacillati</taxon>
        <taxon>Actinomycetota</taxon>
        <taxon>Actinomycetes</taxon>
        <taxon>Kitasatosporales</taxon>
        <taxon>Streptomycetaceae</taxon>
        <taxon>Streptomyces</taxon>
    </lineage>
</organism>
<reference evidence="2" key="1">
    <citation type="submission" date="2024-07" db="EMBL/GenBank/DDBJ databases">
        <authorList>
            <person name="Yu S.T."/>
        </authorList>
    </citation>
    <scope>NUCLEOTIDE SEQUENCE</scope>
    <source>
        <strain evidence="2">R39</strain>
    </source>
</reference>
<evidence type="ECO:0000256" key="1">
    <source>
        <dbReference type="SAM" id="MobiDB-lite"/>
    </source>
</evidence>
<gene>
    <name evidence="2" type="ORF">AB5J52_08985</name>
</gene>
<dbReference type="EMBL" id="CP163441">
    <property type="protein sequence ID" value="XDQ42382.1"/>
    <property type="molecule type" value="Genomic_DNA"/>
</dbReference>
<feature type="region of interest" description="Disordered" evidence="1">
    <location>
        <begin position="1"/>
        <end position="23"/>
    </location>
</feature>
<name>A0AB39QJ50_9ACTN</name>
<sequence>MSASMGREIQGAAAERLGGRRVGDMRTPLPCLNVFGGLAVAPAFARPARHVRCRGTVGGAVGGAPTGSPSPEKR</sequence>
<accession>A0AB39QJ50</accession>